<dbReference type="SUPFAM" id="SSF56784">
    <property type="entry name" value="HAD-like"/>
    <property type="match status" value="1"/>
</dbReference>
<proteinExistence type="predicted"/>
<name>A0A4Z0HDM1_9ACTN</name>
<protein>
    <submittedName>
        <fullName evidence="1">HAD family hydrolase</fullName>
    </submittedName>
</protein>
<comment type="caution">
    <text evidence="1">The sequence shown here is derived from an EMBL/GenBank/DDBJ whole genome shotgun (WGS) entry which is preliminary data.</text>
</comment>
<reference evidence="1 2" key="1">
    <citation type="submission" date="2019-03" db="EMBL/GenBank/DDBJ databases">
        <authorList>
            <person name="Gonzalez-Pimentel J.L."/>
        </authorList>
    </citation>
    <scope>NUCLEOTIDE SEQUENCE [LARGE SCALE GENOMIC DNA]</scope>
    <source>
        <strain evidence="1 2">JCM 31289</strain>
    </source>
</reference>
<dbReference type="InterPro" id="IPR023214">
    <property type="entry name" value="HAD_sf"/>
</dbReference>
<sequence length="50" mass="4909">MAELRPEGRRVAVIGDGVNDAAALASAGLGIAMDGGTDAAIGSRRHHPGA</sequence>
<dbReference type="GO" id="GO:0016787">
    <property type="term" value="F:hydrolase activity"/>
    <property type="evidence" value="ECO:0007669"/>
    <property type="project" value="UniProtKB-KW"/>
</dbReference>
<organism evidence="1 2">
    <name type="scientific">Streptomyces palmae</name>
    <dbReference type="NCBI Taxonomy" id="1701085"/>
    <lineage>
        <taxon>Bacteria</taxon>
        <taxon>Bacillati</taxon>
        <taxon>Actinomycetota</taxon>
        <taxon>Actinomycetes</taxon>
        <taxon>Kitasatosporales</taxon>
        <taxon>Streptomycetaceae</taxon>
        <taxon>Streptomyces</taxon>
    </lineage>
</organism>
<dbReference type="Gene3D" id="3.40.50.1000">
    <property type="entry name" value="HAD superfamily/HAD-like"/>
    <property type="match status" value="1"/>
</dbReference>
<keyword evidence="1" id="KW-0378">Hydrolase</keyword>
<gene>
    <name evidence="1" type="ORF">E4099_01520</name>
</gene>
<dbReference type="Pfam" id="PF08282">
    <property type="entry name" value="Hydrolase_3"/>
    <property type="match status" value="1"/>
</dbReference>
<accession>A0A4Z0HDM1</accession>
<evidence type="ECO:0000313" key="1">
    <source>
        <dbReference type="EMBL" id="TGB18811.1"/>
    </source>
</evidence>
<dbReference type="InterPro" id="IPR036412">
    <property type="entry name" value="HAD-like_sf"/>
</dbReference>
<evidence type="ECO:0000313" key="2">
    <source>
        <dbReference type="Proteomes" id="UP000297948"/>
    </source>
</evidence>
<dbReference type="EMBL" id="SRID01000005">
    <property type="protein sequence ID" value="TGB18811.1"/>
    <property type="molecule type" value="Genomic_DNA"/>
</dbReference>
<dbReference type="PROSITE" id="PS01229">
    <property type="entry name" value="COF_2"/>
    <property type="match status" value="1"/>
</dbReference>
<dbReference type="AlphaFoldDB" id="A0A4Z0HDM1"/>
<dbReference type="Proteomes" id="UP000297948">
    <property type="component" value="Unassembled WGS sequence"/>
</dbReference>
<keyword evidence="2" id="KW-1185">Reference proteome</keyword>